<dbReference type="Proteomes" id="UP000000343">
    <property type="component" value="Chromosome"/>
</dbReference>
<evidence type="ECO:0000313" key="2">
    <source>
        <dbReference type="EMBL" id="ADW68380.1"/>
    </source>
</evidence>
<proteinExistence type="predicted"/>
<sequence>MSVTVLIKDANVYYLCKNGGDASTNHDLLALPGMAAVDFTGMAALTTFTISTKRSVVGSAAEWLNVSDDAFLRFKNGGKRLPSETEKLVVHDGGVALKRQRLDRESKPVMEGDVGPYARGAGNLKKGNLTTATNSKPTAWAVGTAGTPAYFETDPSHPNDLNRDHQNNAASLKKRKRDDRDGMTIAIPQWIHMNGYTFGNKAKAGKIKKGTTLSRTEWISQNPSPAFFKEVYQTIRFYADSGNLTYETVGSYRYLYKRNTQLGTCSATSDLDQLFMHYLGLAT</sequence>
<dbReference type="KEGG" id="acm:AciX9_1318"/>
<dbReference type="HOGENOM" id="CLU_982675_0_0_0"/>
<name>E8WVD2_GRATM</name>
<dbReference type="AlphaFoldDB" id="E8WVD2"/>
<reference evidence="3" key="1">
    <citation type="submission" date="2011-01" db="EMBL/GenBank/DDBJ databases">
        <title>Complete sequence of chromosome of Acidobacterium sp. MP5ACTX9.</title>
        <authorList>
            <consortium name="US DOE Joint Genome Institute"/>
            <person name="Lucas S."/>
            <person name="Copeland A."/>
            <person name="Lapidus A."/>
            <person name="Cheng J.-F."/>
            <person name="Goodwin L."/>
            <person name="Pitluck S."/>
            <person name="Teshima H."/>
            <person name="Detter J.C."/>
            <person name="Han C."/>
            <person name="Tapia R."/>
            <person name="Land M."/>
            <person name="Hauser L."/>
            <person name="Kyrpides N."/>
            <person name="Ivanova N."/>
            <person name="Ovchinnikova G."/>
            <person name="Pagani I."/>
            <person name="Rawat S.R."/>
            <person name="Mannisto M."/>
            <person name="Haggblom M.M."/>
            <person name="Woyke T."/>
        </authorList>
    </citation>
    <scope>NUCLEOTIDE SEQUENCE [LARGE SCALE GENOMIC DNA]</scope>
    <source>
        <strain evidence="3">MP5ACTX9</strain>
    </source>
</reference>
<feature type="compositionally biased region" description="Basic and acidic residues" evidence="1">
    <location>
        <begin position="154"/>
        <end position="166"/>
    </location>
</feature>
<accession>E8WVD2</accession>
<feature type="region of interest" description="Disordered" evidence="1">
    <location>
        <begin position="154"/>
        <end position="178"/>
    </location>
</feature>
<dbReference type="OrthoDB" id="9811121at2"/>
<dbReference type="EMBL" id="CP002480">
    <property type="protein sequence ID" value="ADW68380.1"/>
    <property type="molecule type" value="Genomic_DNA"/>
</dbReference>
<organism evidence="3">
    <name type="scientific">Granulicella tundricola (strain ATCC BAA-1859 / DSM 23138 / MP5ACTX9)</name>
    <dbReference type="NCBI Taxonomy" id="1198114"/>
    <lineage>
        <taxon>Bacteria</taxon>
        <taxon>Pseudomonadati</taxon>
        <taxon>Acidobacteriota</taxon>
        <taxon>Terriglobia</taxon>
        <taxon>Terriglobales</taxon>
        <taxon>Acidobacteriaceae</taxon>
        <taxon>Granulicella</taxon>
    </lineage>
</organism>
<dbReference type="RefSeq" id="WP_013579703.1">
    <property type="nucleotide sequence ID" value="NC_015064.1"/>
</dbReference>
<keyword evidence="3" id="KW-1185">Reference proteome</keyword>
<gene>
    <name evidence="2" type="ordered locus">AciX9_1318</name>
</gene>
<protein>
    <submittedName>
        <fullName evidence="2">Uncharacterized protein</fullName>
    </submittedName>
</protein>
<evidence type="ECO:0000256" key="1">
    <source>
        <dbReference type="SAM" id="MobiDB-lite"/>
    </source>
</evidence>
<dbReference type="PaxDb" id="1198114-AciX9_1318"/>
<evidence type="ECO:0000313" key="3">
    <source>
        <dbReference type="Proteomes" id="UP000000343"/>
    </source>
</evidence>